<evidence type="ECO:0000313" key="2">
    <source>
        <dbReference type="Proteomes" id="UP000829364"/>
    </source>
</evidence>
<protein>
    <submittedName>
        <fullName evidence="1">Uncharacterized protein</fullName>
    </submittedName>
</protein>
<dbReference type="RefSeq" id="XP_047842324.1">
    <property type="nucleotide sequence ID" value="XM_047986343.1"/>
</dbReference>
<evidence type="ECO:0000313" key="1">
    <source>
        <dbReference type="EMBL" id="UNI18843.1"/>
    </source>
</evidence>
<reference evidence="1" key="1">
    <citation type="submission" date="2021-11" db="EMBL/GenBank/DDBJ databases">
        <title>Purpureocillium_takamizusanense_genome.</title>
        <authorList>
            <person name="Nguyen N.-H."/>
        </authorList>
    </citation>
    <scope>NUCLEOTIDE SEQUENCE</scope>
    <source>
        <strain evidence="1">PT3</strain>
    </source>
</reference>
<keyword evidence="2" id="KW-1185">Reference proteome</keyword>
<accession>A0A9Q8VAM6</accession>
<dbReference type="Proteomes" id="UP000829364">
    <property type="component" value="Chromosome 4"/>
</dbReference>
<organism evidence="1 2">
    <name type="scientific">Purpureocillium takamizusanense</name>
    <dbReference type="NCBI Taxonomy" id="2060973"/>
    <lineage>
        <taxon>Eukaryota</taxon>
        <taxon>Fungi</taxon>
        <taxon>Dikarya</taxon>
        <taxon>Ascomycota</taxon>
        <taxon>Pezizomycotina</taxon>
        <taxon>Sordariomycetes</taxon>
        <taxon>Hypocreomycetidae</taxon>
        <taxon>Hypocreales</taxon>
        <taxon>Ophiocordycipitaceae</taxon>
        <taxon>Purpureocillium</taxon>
    </lineage>
</organism>
<sequence length="102" mass="11028">MTTSQCCCVGDSVAPDALEFASVVDDQRWLEGDGPQFHKANATPTTLQIEGEESSGSWRQHYPVPLDSLLALMRANSMVPQGLPRFSRLASMGAGQVASRDF</sequence>
<proteinExistence type="predicted"/>
<dbReference type="KEGG" id="ptkz:JDV02_005087"/>
<dbReference type="GeneID" id="72067037"/>
<dbReference type="EMBL" id="CP086357">
    <property type="protein sequence ID" value="UNI18843.1"/>
    <property type="molecule type" value="Genomic_DNA"/>
</dbReference>
<dbReference type="AlphaFoldDB" id="A0A9Q8VAM6"/>
<gene>
    <name evidence="1" type="ORF">JDV02_005087</name>
</gene>
<name>A0A9Q8VAM6_9HYPO</name>